<gene>
    <name evidence="9" type="ORF">RIF29_29644</name>
</gene>
<dbReference type="InterPro" id="IPR010259">
    <property type="entry name" value="S8pro/Inhibitor_I9"/>
</dbReference>
<evidence type="ECO:0000256" key="1">
    <source>
        <dbReference type="ARBA" id="ARBA00004613"/>
    </source>
</evidence>
<dbReference type="Pfam" id="PF17766">
    <property type="entry name" value="fn3_6"/>
    <property type="match status" value="1"/>
</dbReference>
<dbReference type="FunFam" id="2.60.40.2310:FF:000001">
    <property type="entry name" value="Subtilisin-like protease SBT1.5"/>
    <property type="match status" value="1"/>
</dbReference>
<feature type="domain" description="Inhibitor I9" evidence="7">
    <location>
        <begin position="7"/>
        <end position="72"/>
    </location>
</feature>
<sequence>MGTLPKTPYSPTSHHLSILQQIFDGIQANNSLIHSYKRSFNGFAAMLTNQQKKKLTRMEGIVSVFPSRIFQTLTTRSWDFLGITESVKRNHITESNVVVGVIDSGIWPESDSFNDQGFGPIPKKWKGTCVGGKSINSFMSNGTKFPIAKKNNDPKECSNDEANICNCLDSNLVKGKIILCGQISSSVAYDIGHPIGVIEEEAENGLPAFVTPLPSLTLSSVDYNVVTSYTKTTKDPNAEIMKTQPLKGSKDEIGEFAYGSGHVNPVQAIDPGLVYDIFKEDYVQMLCNLGYGNKAVKLITGENNACHQAPNRSLVRNLNYPTLATKVQSWISFTINFNRTVTNVGHASSTYKAKILPNPKINITVAPKILSFKSLNEKQSFIVTITGGKLPSQTVLTSSLVWSDGTHNVRSPIVVQASN</sequence>
<comment type="subcellular location">
    <subcellularLocation>
        <location evidence="1">Secreted</location>
    </subcellularLocation>
</comment>
<dbReference type="Proteomes" id="UP001372338">
    <property type="component" value="Unassembled WGS sequence"/>
</dbReference>
<evidence type="ECO:0000256" key="5">
    <source>
        <dbReference type="ARBA" id="ARBA00022801"/>
    </source>
</evidence>
<dbReference type="Gene3D" id="3.40.50.200">
    <property type="entry name" value="Peptidase S8/S53 domain"/>
    <property type="match status" value="2"/>
</dbReference>
<dbReference type="InterPro" id="IPR036852">
    <property type="entry name" value="Peptidase_S8/S53_dom_sf"/>
</dbReference>
<keyword evidence="3" id="KW-0645">Protease</keyword>
<keyword evidence="5" id="KW-0378">Hydrolase</keyword>
<protein>
    <recommendedName>
        <fullName evidence="11">Cucumisin</fullName>
    </recommendedName>
</protein>
<dbReference type="EMBL" id="JAYWIO010000006">
    <property type="protein sequence ID" value="KAK7256206.1"/>
    <property type="molecule type" value="Genomic_DNA"/>
</dbReference>
<dbReference type="SUPFAM" id="SSF52743">
    <property type="entry name" value="Subtilisin-like"/>
    <property type="match status" value="1"/>
</dbReference>
<dbReference type="Gene3D" id="2.60.40.2310">
    <property type="match status" value="1"/>
</dbReference>
<keyword evidence="4" id="KW-0732">Signal</keyword>
<evidence type="ECO:0000256" key="2">
    <source>
        <dbReference type="ARBA" id="ARBA00011073"/>
    </source>
</evidence>
<dbReference type="Pfam" id="PF05922">
    <property type="entry name" value="Inhibitor_I9"/>
    <property type="match status" value="1"/>
</dbReference>
<dbReference type="GO" id="GO:0005576">
    <property type="term" value="C:extracellular region"/>
    <property type="evidence" value="ECO:0007669"/>
    <property type="project" value="UniProtKB-SubCell"/>
</dbReference>
<dbReference type="GO" id="GO:0006508">
    <property type="term" value="P:proteolysis"/>
    <property type="evidence" value="ECO:0007669"/>
    <property type="project" value="UniProtKB-KW"/>
</dbReference>
<dbReference type="Gene3D" id="3.30.70.80">
    <property type="entry name" value="Peptidase S8 propeptide/proteinase inhibitor I9"/>
    <property type="match status" value="1"/>
</dbReference>
<organism evidence="9 10">
    <name type="scientific">Crotalaria pallida</name>
    <name type="common">Smooth rattlebox</name>
    <name type="synonym">Crotalaria striata</name>
    <dbReference type="NCBI Taxonomy" id="3830"/>
    <lineage>
        <taxon>Eukaryota</taxon>
        <taxon>Viridiplantae</taxon>
        <taxon>Streptophyta</taxon>
        <taxon>Embryophyta</taxon>
        <taxon>Tracheophyta</taxon>
        <taxon>Spermatophyta</taxon>
        <taxon>Magnoliopsida</taxon>
        <taxon>eudicotyledons</taxon>
        <taxon>Gunneridae</taxon>
        <taxon>Pentapetalae</taxon>
        <taxon>rosids</taxon>
        <taxon>fabids</taxon>
        <taxon>Fabales</taxon>
        <taxon>Fabaceae</taxon>
        <taxon>Papilionoideae</taxon>
        <taxon>50 kb inversion clade</taxon>
        <taxon>genistoids sensu lato</taxon>
        <taxon>core genistoids</taxon>
        <taxon>Crotalarieae</taxon>
        <taxon>Crotalaria</taxon>
    </lineage>
</organism>
<name>A0AAN9EF87_CROPI</name>
<evidence type="ECO:0000313" key="10">
    <source>
        <dbReference type="Proteomes" id="UP001372338"/>
    </source>
</evidence>
<dbReference type="InterPro" id="IPR037045">
    <property type="entry name" value="S8pro/Inhibitor_I9_sf"/>
</dbReference>
<evidence type="ECO:0000259" key="7">
    <source>
        <dbReference type="Pfam" id="PF05922"/>
    </source>
</evidence>
<evidence type="ECO:0000259" key="8">
    <source>
        <dbReference type="Pfam" id="PF17766"/>
    </source>
</evidence>
<keyword evidence="10" id="KW-1185">Reference proteome</keyword>
<comment type="caution">
    <text evidence="9">The sequence shown here is derived from an EMBL/GenBank/DDBJ whole genome shotgun (WGS) entry which is preliminary data.</text>
</comment>
<dbReference type="InterPro" id="IPR045051">
    <property type="entry name" value="SBT"/>
</dbReference>
<dbReference type="PANTHER" id="PTHR10795">
    <property type="entry name" value="PROPROTEIN CONVERTASE SUBTILISIN/KEXIN"/>
    <property type="match status" value="1"/>
</dbReference>
<proteinExistence type="inferred from homology"/>
<keyword evidence="6" id="KW-0720">Serine protease</keyword>
<accession>A0AAN9EF87</accession>
<dbReference type="AlphaFoldDB" id="A0AAN9EF87"/>
<dbReference type="InterPro" id="IPR041469">
    <property type="entry name" value="Subtilisin-like_FN3"/>
</dbReference>
<evidence type="ECO:0000256" key="4">
    <source>
        <dbReference type="ARBA" id="ARBA00022729"/>
    </source>
</evidence>
<evidence type="ECO:0008006" key="11">
    <source>
        <dbReference type="Google" id="ProtNLM"/>
    </source>
</evidence>
<dbReference type="GO" id="GO:0004252">
    <property type="term" value="F:serine-type endopeptidase activity"/>
    <property type="evidence" value="ECO:0007669"/>
    <property type="project" value="InterPro"/>
</dbReference>
<reference evidence="9 10" key="1">
    <citation type="submission" date="2024-01" db="EMBL/GenBank/DDBJ databases">
        <title>The genomes of 5 underutilized Papilionoideae crops provide insights into root nodulation and disease resistanc.</title>
        <authorList>
            <person name="Yuan L."/>
        </authorList>
    </citation>
    <scope>NUCLEOTIDE SEQUENCE [LARGE SCALE GENOMIC DNA]</scope>
    <source>
        <strain evidence="9">ZHUSHIDOU_FW_LH</strain>
        <tissue evidence="9">Leaf</tissue>
    </source>
</reference>
<feature type="domain" description="Subtilisin-like protease fibronectin type-III" evidence="8">
    <location>
        <begin position="317"/>
        <end position="415"/>
    </location>
</feature>
<evidence type="ECO:0000313" key="9">
    <source>
        <dbReference type="EMBL" id="KAK7256206.1"/>
    </source>
</evidence>
<comment type="similarity">
    <text evidence="2">Belongs to the peptidase S8 family.</text>
</comment>
<evidence type="ECO:0000256" key="6">
    <source>
        <dbReference type="ARBA" id="ARBA00022825"/>
    </source>
</evidence>
<evidence type="ECO:0000256" key="3">
    <source>
        <dbReference type="ARBA" id="ARBA00022670"/>
    </source>
</evidence>